<accession>A0ABT0E3H3</accession>
<comment type="caution">
    <text evidence="2">The sequence shown here is derived from an EMBL/GenBank/DDBJ whole genome shotgun (WGS) entry which is preliminary data.</text>
</comment>
<dbReference type="SUPFAM" id="SSF52833">
    <property type="entry name" value="Thioredoxin-like"/>
    <property type="match status" value="1"/>
</dbReference>
<keyword evidence="1" id="KW-0472">Membrane</keyword>
<dbReference type="InterPro" id="IPR036249">
    <property type="entry name" value="Thioredoxin-like_sf"/>
</dbReference>
<keyword evidence="1" id="KW-0812">Transmembrane</keyword>
<keyword evidence="1" id="KW-1133">Transmembrane helix</keyword>
<proteinExistence type="predicted"/>
<evidence type="ECO:0000256" key="1">
    <source>
        <dbReference type="SAM" id="Phobius"/>
    </source>
</evidence>
<evidence type="ECO:0000313" key="2">
    <source>
        <dbReference type="EMBL" id="MCK0536234.1"/>
    </source>
</evidence>
<sequence length="297" mass="31847">MERLRTLFVSLYLPLVTALGTMALVQVAPAQPGWYGAALACLALPVWLVLLRLRHPPRERAHLPVVTLLVWIGACLALWGTLLDDNPAWQPVVCAALAAGGYLVFLLWPGSRHALAQVPQPGSAVLPLPLALADGTPVAQALEDRAALWLFFRGNWSPLCKGQVAELVRWQPALAARRARLVLVSQQPAARTRALLGPEAADVLICQDRELAAARRLGLLRRGAVPLWWRLFGHGADTVQPALMLTDAEGDLLRLAVSENDYARPAPAALLNLLGRNENSGAEGGRVAPPAHGTDGA</sequence>
<feature type="transmembrane region" description="Helical" evidence="1">
    <location>
        <begin position="88"/>
        <end position="108"/>
    </location>
</feature>
<dbReference type="RefSeq" id="WP_246947276.1">
    <property type="nucleotide sequence ID" value="NZ_JALKII010000001.1"/>
</dbReference>
<name>A0ABT0E3H3_9GAMM</name>
<evidence type="ECO:0000313" key="3">
    <source>
        <dbReference type="Proteomes" id="UP001165524"/>
    </source>
</evidence>
<feature type="transmembrane region" description="Helical" evidence="1">
    <location>
        <begin position="63"/>
        <end position="82"/>
    </location>
</feature>
<dbReference type="Proteomes" id="UP001165524">
    <property type="component" value="Unassembled WGS sequence"/>
</dbReference>
<keyword evidence="3" id="KW-1185">Reference proteome</keyword>
<dbReference type="EMBL" id="JALKII010000001">
    <property type="protein sequence ID" value="MCK0536234.1"/>
    <property type="molecule type" value="Genomic_DNA"/>
</dbReference>
<organism evidence="2 3">
    <name type="scientific">Alcanivorax quisquiliarum</name>
    <dbReference type="NCBI Taxonomy" id="2933565"/>
    <lineage>
        <taxon>Bacteria</taxon>
        <taxon>Pseudomonadati</taxon>
        <taxon>Pseudomonadota</taxon>
        <taxon>Gammaproteobacteria</taxon>
        <taxon>Oceanospirillales</taxon>
        <taxon>Alcanivoracaceae</taxon>
        <taxon>Alcanivorax</taxon>
    </lineage>
</organism>
<feature type="transmembrane region" description="Helical" evidence="1">
    <location>
        <begin position="7"/>
        <end position="28"/>
    </location>
</feature>
<gene>
    <name evidence="2" type="ORF">MU846_00735</name>
</gene>
<protein>
    <submittedName>
        <fullName evidence="2">Redoxin domain-containing protein</fullName>
    </submittedName>
</protein>
<feature type="transmembrane region" description="Helical" evidence="1">
    <location>
        <begin position="34"/>
        <end position="51"/>
    </location>
</feature>
<dbReference type="Gene3D" id="3.40.30.10">
    <property type="entry name" value="Glutaredoxin"/>
    <property type="match status" value="1"/>
</dbReference>
<reference evidence="2" key="1">
    <citation type="submission" date="2022-04" db="EMBL/GenBank/DDBJ databases">
        <title>Alcanivorax sp. CY1518 draft genome sequence.</title>
        <authorList>
            <person name="Zhao G."/>
            <person name="An M."/>
        </authorList>
    </citation>
    <scope>NUCLEOTIDE SEQUENCE</scope>
    <source>
        <strain evidence="2">CY1518</strain>
    </source>
</reference>